<accession>A0A5B0EFW1</accession>
<dbReference type="OrthoDB" id="3233233at2"/>
<evidence type="ECO:0000313" key="1">
    <source>
        <dbReference type="EMBL" id="KAA0977937.1"/>
    </source>
</evidence>
<dbReference type="RefSeq" id="WP_149619102.1">
    <property type="nucleotide sequence ID" value="NZ_VOBL01000005.1"/>
</dbReference>
<evidence type="ECO:0000313" key="2">
    <source>
        <dbReference type="Proteomes" id="UP000323856"/>
    </source>
</evidence>
<dbReference type="Pfam" id="PF19673">
    <property type="entry name" value="DUF6176"/>
    <property type="match status" value="1"/>
</dbReference>
<reference evidence="1 2" key="1">
    <citation type="submission" date="2019-07" db="EMBL/GenBank/DDBJ databases">
        <title>Analysis of the biochemical properties, biological activity and biotechnological potential of siderophores and biosurfactants produced by Antarctic psychrotolerant bacteria.</title>
        <authorList>
            <person name="Styczynski M."/>
            <person name="Krucon T."/>
            <person name="Decewicz P."/>
            <person name="Dziewit L."/>
        </authorList>
    </citation>
    <scope>NUCLEOTIDE SEQUENCE [LARGE SCALE GENOMIC DNA]</scope>
    <source>
        <strain evidence="1 2">ANT_H27</strain>
    </source>
</reference>
<proteinExistence type="predicted"/>
<comment type="caution">
    <text evidence="1">The sequence shown here is derived from an EMBL/GenBank/DDBJ whole genome shotgun (WGS) entry which is preliminary data.</text>
</comment>
<dbReference type="Proteomes" id="UP000323856">
    <property type="component" value="Unassembled WGS sequence"/>
</dbReference>
<gene>
    <name evidence="1" type="ORF">FQ154_06685</name>
</gene>
<organism evidence="1 2">
    <name type="scientific">Paeniglutamicibacter gangotriensis</name>
    <dbReference type="NCBI Taxonomy" id="254787"/>
    <lineage>
        <taxon>Bacteria</taxon>
        <taxon>Bacillati</taxon>
        <taxon>Actinomycetota</taxon>
        <taxon>Actinomycetes</taxon>
        <taxon>Micrococcales</taxon>
        <taxon>Micrococcaceae</taxon>
        <taxon>Paeniglutamicibacter</taxon>
    </lineage>
</organism>
<sequence length="122" mass="14286">MDIELSRFRVLPGKMAVVEQWLAFLNENMDAVVQTLEGENMLVETIFHEHLDGSDFLYWFSIQGQGGIDVQESEHWVDKKHLEYWRECIDESYTNVDLKPRVAMLPETVRTHLGSSLRTQME</sequence>
<protein>
    <recommendedName>
        <fullName evidence="3">NIPSNAP domain-containing protein</fullName>
    </recommendedName>
</protein>
<evidence type="ECO:0008006" key="3">
    <source>
        <dbReference type="Google" id="ProtNLM"/>
    </source>
</evidence>
<dbReference type="AlphaFoldDB" id="A0A5B0EFW1"/>
<dbReference type="InterPro" id="IPR046174">
    <property type="entry name" value="DUF6176"/>
</dbReference>
<dbReference type="EMBL" id="VOBL01000005">
    <property type="protein sequence ID" value="KAA0977937.1"/>
    <property type="molecule type" value="Genomic_DNA"/>
</dbReference>
<name>A0A5B0EFW1_9MICC</name>